<evidence type="ECO:0008006" key="3">
    <source>
        <dbReference type="Google" id="ProtNLM"/>
    </source>
</evidence>
<keyword evidence="1" id="KW-1133">Transmembrane helix</keyword>
<gene>
    <name evidence="2" type="ORF">EZS27_029083</name>
</gene>
<keyword evidence="1" id="KW-0812">Transmembrane</keyword>
<evidence type="ECO:0000256" key="1">
    <source>
        <dbReference type="SAM" id="Phobius"/>
    </source>
</evidence>
<protein>
    <recommendedName>
        <fullName evidence="3">Sulfatase N-terminal domain-containing protein</fullName>
    </recommendedName>
</protein>
<sequence>MFLKWKNLDKNITLASWVLIVFIVNNACLCLSNFEWGWFLVVLIGGLVLVRLGEYGLGFIFRKELVPVVIIVLMIPLLFFFPIVNRCIVPVIPGLRIRYQLLIVVLVCMMIIYGVYLLDKHYSLDRYIKNITLFAKRAMQILVILLAAKGVKDYYTVELPFLQRQTLVPSFSKTKDSCNIFLLVLDERPSEKTLKKYFEYSDPLGDKLSEYGFTVYPHAVSKYTSTYLSLTSLLNYGINTGHTNYFLNISKINDPEWVNDLKNNGYGFEEYSIFDINHTAMKNDKKAKLFSRRNFAFQLFNNTFLWNWLLFRLKTFDEYNQRGICFLKEKLIQSTILRRQLVYTHLLIPHAPYTKDSIGNYKYIDNNFNYLINNTKLQIPYLDYIKYCNKVVTELYESIKNDTTNLYIITSDHGARFNFMEEEDKKNTFTAIKWPKQIPIDSIKSHPVNCIQDIPGLINQLIFRVKKKD</sequence>
<feature type="transmembrane region" description="Helical" evidence="1">
    <location>
        <begin position="65"/>
        <end position="85"/>
    </location>
</feature>
<organism evidence="2">
    <name type="scientific">termite gut metagenome</name>
    <dbReference type="NCBI Taxonomy" id="433724"/>
    <lineage>
        <taxon>unclassified sequences</taxon>
        <taxon>metagenomes</taxon>
        <taxon>organismal metagenomes</taxon>
    </lineage>
</organism>
<feature type="transmembrane region" description="Helical" evidence="1">
    <location>
        <begin position="97"/>
        <end position="118"/>
    </location>
</feature>
<dbReference type="EMBL" id="SNRY01003366">
    <property type="protein sequence ID" value="KAA6321243.1"/>
    <property type="molecule type" value="Genomic_DNA"/>
</dbReference>
<accession>A0A5J4QKU8</accession>
<name>A0A5J4QKU8_9ZZZZ</name>
<dbReference type="InterPro" id="IPR017850">
    <property type="entry name" value="Alkaline_phosphatase_core_sf"/>
</dbReference>
<reference evidence="2" key="1">
    <citation type="submission" date="2019-03" db="EMBL/GenBank/DDBJ databases">
        <title>Single cell metagenomics reveals metabolic interactions within the superorganism composed of flagellate Streblomastix strix and complex community of Bacteroidetes bacteria on its surface.</title>
        <authorList>
            <person name="Treitli S.C."/>
            <person name="Kolisko M."/>
            <person name="Husnik F."/>
            <person name="Keeling P."/>
            <person name="Hampl V."/>
        </authorList>
    </citation>
    <scope>NUCLEOTIDE SEQUENCE</scope>
    <source>
        <strain evidence="2">STM</strain>
    </source>
</reference>
<comment type="caution">
    <text evidence="2">The sequence shown here is derived from an EMBL/GenBank/DDBJ whole genome shotgun (WGS) entry which is preliminary data.</text>
</comment>
<keyword evidence="1" id="KW-0472">Membrane</keyword>
<dbReference type="AlphaFoldDB" id="A0A5J4QKU8"/>
<proteinExistence type="predicted"/>
<dbReference type="Gene3D" id="3.40.720.10">
    <property type="entry name" value="Alkaline Phosphatase, subunit A"/>
    <property type="match status" value="1"/>
</dbReference>
<dbReference type="SUPFAM" id="SSF53649">
    <property type="entry name" value="Alkaline phosphatase-like"/>
    <property type="match status" value="1"/>
</dbReference>
<evidence type="ECO:0000313" key="2">
    <source>
        <dbReference type="EMBL" id="KAA6321243.1"/>
    </source>
</evidence>
<feature type="transmembrane region" description="Helical" evidence="1">
    <location>
        <begin position="36"/>
        <end position="53"/>
    </location>
</feature>